<accession>A0A1R2CLU1</accession>
<dbReference type="OrthoDB" id="19932at2759"/>
<dbReference type="EMBL" id="MPUH01000113">
    <property type="protein sequence ID" value="OMJ89982.1"/>
    <property type="molecule type" value="Genomic_DNA"/>
</dbReference>
<dbReference type="PANTHER" id="PTHR21229">
    <property type="entry name" value="LUNG SEVEN TRANSMEMBRANE RECEPTOR"/>
    <property type="match status" value="1"/>
</dbReference>
<dbReference type="InterPro" id="IPR009637">
    <property type="entry name" value="GPR107/GPR108-like"/>
</dbReference>
<evidence type="ECO:0000256" key="4">
    <source>
        <dbReference type="ARBA" id="ARBA00022989"/>
    </source>
</evidence>
<dbReference type="PANTHER" id="PTHR21229:SF1">
    <property type="entry name" value="GH17801P"/>
    <property type="match status" value="1"/>
</dbReference>
<feature type="domain" description="GOST seven transmembrane" evidence="7">
    <location>
        <begin position="145"/>
        <end position="389"/>
    </location>
</feature>
<feature type="transmembrane region" description="Helical" evidence="6">
    <location>
        <begin position="323"/>
        <end position="342"/>
    </location>
</feature>
<evidence type="ECO:0000256" key="1">
    <source>
        <dbReference type="ARBA" id="ARBA00004141"/>
    </source>
</evidence>
<evidence type="ECO:0000313" key="9">
    <source>
        <dbReference type="Proteomes" id="UP000187209"/>
    </source>
</evidence>
<reference evidence="8 9" key="1">
    <citation type="submission" date="2016-11" db="EMBL/GenBank/DDBJ databases">
        <title>The macronuclear genome of Stentor coeruleus: a giant cell with tiny introns.</title>
        <authorList>
            <person name="Slabodnick M."/>
            <person name="Ruby J.G."/>
            <person name="Reiff S.B."/>
            <person name="Swart E.C."/>
            <person name="Gosai S."/>
            <person name="Prabakaran S."/>
            <person name="Witkowska E."/>
            <person name="Larue G.E."/>
            <person name="Fisher S."/>
            <person name="Freeman R.M."/>
            <person name="Gunawardena J."/>
            <person name="Chu W."/>
            <person name="Stover N.A."/>
            <person name="Gregory B.D."/>
            <person name="Nowacki M."/>
            <person name="Derisi J."/>
            <person name="Roy S.W."/>
            <person name="Marshall W.F."/>
            <person name="Sood P."/>
        </authorList>
    </citation>
    <scope>NUCLEOTIDE SEQUENCE [LARGE SCALE GENOMIC DNA]</scope>
    <source>
        <strain evidence="8">WM001</strain>
    </source>
</reference>
<dbReference type="Pfam" id="PF06814">
    <property type="entry name" value="GOST_TM"/>
    <property type="match status" value="1"/>
</dbReference>
<feature type="transmembrane region" description="Helical" evidence="6">
    <location>
        <begin position="362"/>
        <end position="383"/>
    </location>
</feature>
<feature type="transmembrane region" description="Helical" evidence="6">
    <location>
        <begin position="252"/>
        <end position="274"/>
    </location>
</feature>
<feature type="transmembrane region" description="Helical" evidence="6">
    <location>
        <begin position="280"/>
        <end position="302"/>
    </location>
</feature>
<comment type="caution">
    <text evidence="8">The sequence shown here is derived from an EMBL/GenBank/DDBJ whole genome shotgun (WGS) entry which is preliminary data.</text>
</comment>
<dbReference type="Proteomes" id="UP000187209">
    <property type="component" value="Unassembled WGS sequence"/>
</dbReference>
<comment type="subcellular location">
    <subcellularLocation>
        <location evidence="1">Membrane</location>
        <topology evidence="1">Multi-pass membrane protein</topology>
    </subcellularLocation>
</comment>
<name>A0A1R2CLU1_9CILI</name>
<dbReference type="AlphaFoldDB" id="A0A1R2CLU1"/>
<gene>
    <name evidence="8" type="ORF">SteCoe_7771</name>
</gene>
<evidence type="ECO:0000259" key="7">
    <source>
        <dbReference type="Pfam" id="PF06814"/>
    </source>
</evidence>
<evidence type="ECO:0000313" key="8">
    <source>
        <dbReference type="EMBL" id="OMJ89982.1"/>
    </source>
</evidence>
<keyword evidence="9" id="KW-1185">Reference proteome</keyword>
<dbReference type="GO" id="GO:0016020">
    <property type="term" value="C:membrane"/>
    <property type="evidence" value="ECO:0007669"/>
    <property type="project" value="UniProtKB-SubCell"/>
</dbReference>
<sequence>MIFIYILLSLVSGKITHFSTIIQGPSAQLIHKCTLYSRNDIYGSQDPYITIQCKSYLGNPSEITAYILLLTHKQYMHHNSISYCSADTPSVLSKVPMSSGNMTMIIQETGAYYIIAAVCESSQKDLEIDIEFINPYGHIPGDLVPLIPFYFSVACVYIVLLVLWELALCCYWKYSINIQKLWIPGILVLCIVENSLECWVLLDFNITGIRNLFLSFLAIVVKSFKDSFGRILLMAAARGWGITQDISTNKAWVIYLCGVVYFLFDLIYLITFKVQESLELYLLLLVSFPLIILNTLIFFLIFSWFSQTLYKLNFLKQSYKLKLVKQFALLLGLAGLVSVIWGTLETLARFFWKQSDMWKWDWLYIGIWEAIFLILVISLIVIWRVSKNSKLLAITHEIRDDDHEISQEEEEVKYGIELSKVKNAQKK</sequence>
<evidence type="ECO:0000256" key="2">
    <source>
        <dbReference type="ARBA" id="ARBA00022692"/>
    </source>
</evidence>
<keyword evidence="4 6" id="KW-1133">Transmembrane helix</keyword>
<keyword evidence="3" id="KW-0732">Signal</keyword>
<evidence type="ECO:0000256" key="6">
    <source>
        <dbReference type="SAM" id="Phobius"/>
    </source>
</evidence>
<evidence type="ECO:0000256" key="5">
    <source>
        <dbReference type="ARBA" id="ARBA00023136"/>
    </source>
</evidence>
<proteinExistence type="predicted"/>
<feature type="transmembrane region" description="Helical" evidence="6">
    <location>
        <begin position="149"/>
        <end position="174"/>
    </location>
</feature>
<organism evidence="8 9">
    <name type="scientific">Stentor coeruleus</name>
    <dbReference type="NCBI Taxonomy" id="5963"/>
    <lineage>
        <taxon>Eukaryota</taxon>
        <taxon>Sar</taxon>
        <taxon>Alveolata</taxon>
        <taxon>Ciliophora</taxon>
        <taxon>Postciliodesmatophora</taxon>
        <taxon>Heterotrichea</taxon>
        <taxon>Heterotrichida</taxon>
        <taxon>Stentoridae</taxon>
        <taxon>Stentor</taxon>
    </lineage>
</organism>
<dbReference type="InterPro" id="IPR053937">
    <property type="entry name" value="GOST_TM"/>
</dbReference>
<keyword evidence="5 6" id="KW-0472">Membrane</keyword>
<protein>
    <recommendedName>
        <fullName evidence="7">GOST seven transmembrane domain-containing protein</fullName>
    </recommendedName>
</protein>
<keyword evidence="2 6" id="KW-0812">Transmembrane</keyword>
<evidence type="ECO:0000256" key="3">
    <source>
        <dbReference type="ARBA" id="ARBA00022729"/>
    </source>
</evidence>
<dbReference type="GO" id="GO:0005794">
    <property type="term" value="C:Golgi apparatus"/>
    <property type="evidence" value="ECO:0007669"/>
    <property type="project" value="TreeGrafter"/>
</dbReference>